<evidence type="ECO:0000313" key="2">
    <source>
        <dbReference type="Proteomes" id="UP000887566"/>
    </source>
</evidence>
<organism evidence="2 3">
    <name type="scientific">Plectus sambesii</name>
    <dbReference type="NCBI Taxonomy" id="2011161"/>
    <lineage>
        <taxon>Eukaryota</taxon>
        <taxon>Metazoa</taxon>
        <taxon>Ecdysozoa</taxon>
        <taxon>Nematoda</taxon>
        <taxon>Chromadorea</taxon>
        <taxon>Plectida</taxon>
        <taxon>Plectina</taxon>
        <taxon>Plectoidea</taxon>
        <taxon>Plectidae</taxon>
        <taxon>Plectus</taxon>
    </lineage>
</organism>
<name>A0A914WR00_9BILA</name>
<dbReference type="WBParaSite" id="PSAMB.scaffold45size96597.g941.t1">
    <property type="protein sequence ID" value="PSAMB.scaffold45size96597.g941.t1"/>
    <property type="gene ID" value="PSAMB.scaffold45size96597.g941"/>
</dbReference>
<reference evidence="3" key="1">
    <citation type="submission" date="2022-11" db="UniProtKB">
        <authorList>
            <consortium name="WormBaseParasite"/>
        </authorList>
    </citation>
    <scope>IDENTIFICATION</scope>
</reference>
<dbReference type="Proteomes" id="UP000887566">
    <property type="component" value="Unplaced"/>
</dbReference>
<proteinExistence type="predicted"/>
<evidence type="ECO:0000256" key="1">
    <source>
        <dbReference type="SAM" id="MobiDB-lite"/>
    </source>
</evidence>
<sequence length="88" mass="10135">MYQDYLVCTAIRSVRFSGCPAGWRGPLFWPNVAMRHWAMVDATGRASAGLSPVYSQHSCYQFPDPRRDEHLGWVKGRPQRESNPRPRD</sequence>
<protein>
    <submittedName>
        <fullName evidence="3">Uncharacterized protein</fullName>
    </submittedName>
</protein>
<accession>A0A914WR00</accession>
<dbReference type="AlphaFoldDB" id="A0A914WR00"/>
<feature type="region of interest" description="Disordered" evidence="1">
    <location>
        <begin position="66"/>
        <end position="88"/>
    </location>
</feature>
<evidence type="ECO:0000313" key="3">
    <source>
        <dbReference type="WBParaSite" id="PSAMB.scaffold45size96597.g941.t1"/>
    </source>
</evidence>
<keyword evidence="2" id="KW-1185">Reference proteome</keyword>